<feature type="region of interest" description="Disordered" evidence="2">
    <location>
        <begin position="569"/>
        <end position="844"/>
    </location>
</feature>
<feature type="compositionally biased region" description="Basic and acidic residues" evidence="2">
    <location>
        <begin position="790"/>
        <end position="827"/>
    </location>
</feature>
<dbReference type="EMBL" id="LSMT01000395">
    <property type="protein sequence ID" value="PFX18747.1"/>
    <property type="molecule type" value="Genomic_DNA"/>
</dbReference>
<dbReference type="Pfam" id="PF26093">
    <property type="entry name" value="HTH_TGH"/>
    <property type="match status" value="1"/>
</dbReference>
<feature type="compositionally biased region" description="Basic and acidic residues" evidence="2">
    <location>
        <begin position="726"/>
        <end position="759"/>
    </location>
</feature>
<feature type="compositionally biased region" description="Basic residues" evidence="2">
    <location>
        <begin position="770"/>
        <end position="789"/>
    </location>
</feature>
<dbReference type="GO" id="GO:0005634">
    <property type="term" value="C:nucleus"/>
    <property type="evidence" value="ECO:0007669"/>
    <property type="project" value="TreeGrafter"/>
</dbReference>
<evidence type="ECO:0000313" key="5">
    <source>
        <dbReference type="Proteomes" id="UP000225706"/>
    </source>
</evidence>
<dbReference type="Pfam" id="PF07713">
    <property type="entry name" value="DUF1604"/>
    <property type="match status" value="1"/>
</dbReference>
<dbReference type="GO" id="GO:0003723">
    <property type="term" value="F:RNA binding"/>
    <property type="evidence" value="ECO:0007669"/>
    <property type="project" value="TreeGrafter"/>
</dbReference>
<dbReference type="STRING" id="50429.A0A2B4RQX4"/>
<dbReference type="PANTHER" id="PTHR13384">
    <property type="entry name" value="G PATCH DOMAIN-CONTAINING PROTEIN 1"/>
    <property type="match status" value="1"/>
</dbReference>
<dbReference type="AlphaFoldDB" id="A0A2B4RQX4"/>
<dbReference type="Pfam" id="PF01585">
    <property type="entry name" value="G-patch"/>
    <property type="match status" value="1"/>
</dbReference>
<feature type="region of interest" description="Disordered" evidence="2">
    <location>
        <begin position="515"/>
        <end position="554"/>
    </location>
</feature>
<feature type="region of interest" description="Disordered" evidence="2">
    <location>
        <begin position="1"/>
        <end position="43"/>
    </location>
</feature>
<protein>
    <submittedName>
        <fullName evidence="4">G patch domain-containing protein 1</fullName>
    </submittedName>
</protein>
<feature type="compositionally biased region" description="Basic and acidic residues" evidence="2">
    <location>
        <begin position="668"/>
        <end position="686"/>
    </location>
</feature>
<feature type="compositionally biased region" description="Basic and acidic residues" evidence="2">
    <location>
        <begin position="646"/>
        <end position="659"/>
    </location>
</feature>
<dbReference type="Proteomes" id="UP000225706">
    <property type="component" value="Unassembled WGS sequence"/>
</dbReference>
<dbReference type="PROSITE" id="PS50174">
    <property type="entry name" value="G_PATCH"/>
    <property type="match status" value="1"/>
</dbReference>
<dbReference type="GO" id="GO:0006397">
    <property type="term" value="P:mRNA processing"/>
    <property type="evidence" value="ECO:0007669"/>
    <property type="project" value="InterPro"/>
</dbReference>
<evidence type="ECO:0000259" key="3">
    <source>
        <dbReference type="PROSITE" id="PS50174"/>
    </source>
</evidence>
<feature type="compositionally biased region" description="Polar residues" evidence="2">
    <location>
        <begin position="716"/>
        <end position="725"/>
    </location>
</feature>
<feature type="region of interest" description="Disordered" evidence="2">
    <location>
        <begin position="259"/>
        <end position="280"/>
    </location>
</feature>
<feature type="compositionally biased region" description="Acidic residues" evidence="2">
    <location>
        <begin position="610"/>
        <end position="623"/>
    </location>
</feature>
<evidence type="ECO:0000256" key="2">
    <source>
        <dbReference type="SAM" id="MobiDB-lite"/>
    </source>
</evidence>
<feature type="compositionally biased region" description="Basic and acidic residues" evidence="2">
    <location>
        <begin position="574"/>
        <end position="586"/>
    </location>
</feature>
<feature type="compositionally biased region" description="Basic and acidic residues" evidence="2">
    <location>
        <begin position="78"/>
        <end position="89"/>
    </location>
</feature>
<feature type="compositionally biased region" description="Polar residues" evidence="2">
    <location>
        <begin position="516"/>
        <end position="535"/>
    </location>
</feature>
<keyword evidence="5" id="KW-1185">Reference proteome</keyword>
<sequence>MADSDDDTLASFGTPFEPLEEDAPRKKATPIHDQIVTDTEGRRRFHGAFTGGFSAGYFNTVGTKEGWQPSTFVSSRSKKGEQRQQRPEDLMDDDDMGEFGIAPKRIATKEQFLSWERGLENRRKRMVTSDDSERVIPGVPPLQDLVVPVKMSVGVELLKKMGWKEGQGVGPRERRARKKAFGVGAFEEADDNIYAVDQMSNYDTELGGDTSSGLHGWTGPQKENSRGGALSIFTTRPKATDALKTFSPPVVPRHFDCTHKFDDSKTGQKSSEEGLNKKKVLTATERGEMLGEEPLPAPKKSVFEFLSEEDKKRVLSASKSEISKPSGKIPSKEASSSRNDFSQKSASTFRWSGHSSFKPFVKDPTKQARYEEFLKGKQGEQASPQLHGSGLTEWEREREREEFFRSASLYKPMNSTMAARFTTAKQPDDHRVVYEEVPAQESADSSEQAQAASMKMFGKLTRDNFEWYPDNVLCKRFNIPNPYPESRVVGVPKVRKPKFTLGDFIVPREPRAVTFEHSTSSANNDDKSGSSTETVSGIDRQPKPSDLKSVSSDTLTKTAIAPSIVRASSNSDVLDLRESNDKAHEEENGENSVPKRPGMDLFKAIFADSSSDESEASSDEDEVGKEKGAEDVLITTSENKSPEVASRSHVDERTKENSSRENVSNDKTLYKELRIKPIEREEHRPSEMQIVSVKNNDKERADTSPESFGPALPPSLNKTTSSYSFSEEKRNVDHEKTKEDSDRRRRNDKYKETKKRYSESSDSEEEYRDKHKPRRKSKKKHKHKHRSKHRYEEKERLEPKTKRTDELSKPLEQSRESNDKQILDKLKNLQNLKTGKRMRASDFM</sequence>
<feature type="compositionally biased region" description="Basic and acidic residues" evidence="2">
    <location>
        <begin position="259"/>
        <end position="276"/>
    </location>
</feature>
<evidence type="ECO:0000256" key="1">
    <source>
        <dbReference type="ARBA" id="ARBA00008600"/>
    </source>
</evidence>
<feature type="region of interest" description="Disordered" evidence="2">
    <location>
        <begin position="315"/>
        <end position="345"/>
    </location>
</feature>
<gene>
    <name evidence="4" type="primary">GPATCH1</name>
    <name evidence="4" type="ORF">AWC38_SpisGene16866</name>
</gene>
<feature type="region of interest" description="Disordered" evidence="2">
    <location>
        <begin position="63"/>
        <end position="96"/>
    </location>
</feature>
<dbReference type="OrthoDB" id="20507at2759"/>
<comment type="similarity">
    <text evidence="1">Belongs to the GPATCH1 family.</text>
</comment>
<reference evidence="5" key="1">
    <citation type="journal article" date="2017" name="bioRxiv">
        <title>Comparative analysis of the genomes of Stylophora pistillata and Acropora digitifera provides evidence for extensive differences between species of corals.</title>
        <authorList>
            <person name="Voolstra C.R."/>
            <person name="Li Y."/>
            <person name="Liew Y.J."/>
            <person name="Baumgarten S."/>
            <person name="Zoccola D."/>
            <person name="Flot J.-F."/>
            <person name="Tambutte S."/>
            <person name="Allemand D."/>
            <person name="Aranda M."/>
        </authorList>
    </citation>
    <scope>NUCLEOTIDE SEQUENCE [LARGE SCALE GENOMIC DNA]</scope>
</reference>
<name>A0A2B4RQX4_STYPI</name>
<comment type="caution">
    <text evidence="4">The sequence shown here is derived from an EMBL/GenBank/DDBJ whole genome shotgun (WGS) entry which is preliminary data.</text>
</comment>
<feature type="domain" description="G-patch" evidence="3">
    <location>
        <begin position="150"/>
        <end position="183"/>
    </location>
</feature>
<feature type="region of interest" description="Disordered" evidence="2">
    <location>
        <begin position="375"/>
        <end position="394"/>
    </location>
</feature>
<evidence type="ECO:0000313" key="4">
    <source>
        <dbReference type="EMBL" id="PFX18747.1"/>
    </source>
</evidence>
<organism evidence="4 5">
    <name type="scientific">Stylophora pistillata</name>
    <name type="common">Smooth cauliflower coral</name>
    <dbReference type="NCBI Taxonomy" id="50429"/>
    <lineage>
        <taxon>Eukaryota</taxon>
        <taxon>Metazoa</taxon>
        <taxon>Cnidaria</taxon>
        <taxon>Anthozoa</taxon>
        <taxon>Hexacorallia</taxon>
        <taxon>Scleractinia</taxon>
        <taxon>Astrocoeniina</taxon>
        <taxon>Pocilloporidae</taxon>
        <taxon>Stylophora</taxon>
    </lineage>
</organism>
<accession>A0A2B4RQX4</accession>
<proteinExistence type="inferred from homology"/>
<dbReference type="InterPro" id="IPR011666">
    <property type="entry name" value="DUF1604"/>
</dbReference>
<dbReference type="InterPro" id="IPR000467">
    <property type="entry name" value="G_patch_dom"/>
</dbReference>
<dbReference type="PANTHER" id="PTHR13384:SF19">
    <property type="entry name" value="G PATCH DOMAIN-CONTAINING PROTEIN 1"/>
    <property type="match status" value="1"/>
</dbReference>
<feature type="compositionally biased region" description="Polar residues" evidence="2">
    <location>
        <begin position="333"/>
        <end position="345"/>
    </location>
</feature>